<keyword evidence="11" id="KW-1185">Reference proteome</keyword>
<evidence type="ECO:0000256" key="6">
    <source>
        <dbReference type="ARBA" id="ARBA00023049"/>
    </source>
</evidence>
<dbReference type="GO" id="GO:0008241">
    <property type="term" value="F:peptidyl-dipeptidase activity"/>
    <property type="evidence" value="ECO:0007669"/>
    <property type="project" value="UniProtKB-EC"/>
</dbReference>
<evidence type="ECO:0000259" key="9">
    <source>
        <dbReference type="Pfam" id="PF01432"/>
    </source>
</evidence>
<evidence type="ECO:0000256" key="8">
    <source>
        <dbReference type="SAM" id="MobiDB-lite"/>
    </source>
</evidence>
<comment type="caution">
    <text evidence="10">The sequence shown here is derived from an EMBL/GenBank/DDBJ whole genome shotgun (WGS) entry which is preliminary data.</text>
</comment>
<evidence type="ECO:0000256" key="3">
    <source>
        <dbReference type="ARBA" id="ARBA00022723"/>
    </source>
</evidence>
<dbReference type="GO" id="GO:0046872">
    <property type="term" value="F:metal ion binding"/>
    <property type="evidence" value="ECO:0007669"/>
    <property type="project" value="UniProtKB-UniRule"/>
</dbReference>
<dbReference type="CDD" id="cd06456">
    <property type="entry name" value="M3A_DCP"/>
    <property type="match status" value="1"/>
</dbReference>
<sequence length="734" mass="79646">MSTIPEHTDGAAPADSLLAWITHPASLTLPDFHLSAEELRSTLAAVLTQFQQDLEAIASDESPADFYNTVVALEKAMEPLRRLSAVAGVLQGSAHTDDNSDALAEIDAELSSAFLGVELNSALFNRLEAINDASLLPEDRRHLQLLLADFIRAGARLDDDGKQRVEAVSAELTRLENRFANTVLAETNASAFVIERGGPYSPDGLTEPQLAAAAAQAQERGVDGWVLPLESTTVQPPAESLTDPETRSALFAASADRCSRGGEGDTRGLVADITALRAALAGVLGYSSFSEYAIEPQQAGNPEQASSLLISLLEPANQQLQRELATIEKTAQPQRLAAEDIPFWLRRVGSQLYGIDHSEISKYFEFNRVLHDGVFYAASVLYGLSFENVTDRFAGRLWDETVTVWEISEGAKVLGLVCIDPYTRPSKRGGAWMAELVTGARLTGEQPIITMTMNVPRPAPGEPALLSLDDVNTLFHEFGHVWHGLFADSTYPSRAGTSVPRDYVEFPSQLNEMWMLHPDVLPNYARHITTGEPLPENLVEQIKQAQKFGQGFGTIEYLAAALLDLSWHGLEPGEQVEAVLDFESEVLSAAGFSPSVQPRYRSPYFMHAFSFGYAAGYYSYLWSEQLAAYVSEWFDQQGGLKAESGQAFRRSILAPGFSVDPEQAITQFFGEQPTVDPLLRRRGLPTREQTQAEVPVGSPADTSAAAGSPADTSAPAGSPAQAPAETHPEAPREA</sequence>
<keyword evidence="4 7" id="KW-0378">Hydrolase</keyword>
<proteinExistence type="inferred from homology"/>
<dbReference type="RefSeq" id="WP_062020096.1">
    <property type="nucleotide sequence ID" value="NZ_LQQC01000007.1"/>
</dbReference>
<evidence type="ECO:0000313" key="10">
    <source>
        <dbReference type="EMBL" id="KXZ58999.1"/>
    </source>
</evidence>
<dbReference type="PATRIC" id="fig|479117.4.peg.553"/>
<reference evidence="10 11" key="1">
    <citation type="submission" date="2016-01" db="EMBL/GenBank/DDBJ databases">
        <title>Use of Whole Genome Sequencing to ascertain that Brevibacterium massiliense (Roux, Raoult 2009) is a later heterotypic synonym of Brevibacterium ravenspurgense (Mages 2008).</title>
        <authorList>
            <person name="Bernier A.-M."/>
            <person name="Burdz T."/>
            <person name="Huynh C."/>
            <person name="Pachecho A.L."/>
            <person name="Wiebe D."/>
            <person name="Bonner C."/>
            <person name="Bernard K."/>
        </authorList>
    </citation>
    <scope>NUCLEOTIDE SEQUENCE [LARGE SCALE GENOMIC DNA]</scope>
    <source>
        <strain evidence="10 11">CCUG56047</strain>
    </source>
</reference>
<keyword evidence="6 7" id="KW-0482">Metalloprotease</keyword>
<comment type="similarity">
    <text evidence="1 7">Belongs to the peptidase M3 family.</text>
</comment>
<dbReference type="InterPro" id="IPR001567">
    <property type="entry name" value="Pept_M3A_M3B_dom"/>
</dbReference>
<dbReference type="GO" id="GO:0004222">
    <property type="term" value="F:metalloendopeptidase activity"/>
    <property type="evidence" value="ECO:0007669"/>
    <property type="project" value="InterPro"/>
</dbReference>
<dbReference type="InterPro" id="IPR024077">
    <property type="entry name" value="Neurolysin/TOP_dom2"/>
</dbReference>
<dbReference type="AlphaFoldDB" id="A0A150HA77"/>
<dbReference type="EC" id="3.4.15.5" evidence="10"/>
<dbReference type="InterPro" id="IPR024079">
    <property type="entry name" value="MetalloPept_cat_dom_sf"/>
</dbReference>
<comment type="cofactor">
    <cofactor evidence="7">
        <name>Zn(2+)</name>
        <dbReference type="ChEBI" id="CHEBI:29105"/>
    </cofactor>
    <text evidence="7">Binds 1 zinc ion.</text>
</comment>
<dbReference type="Proteomes" id="UP000243589">
    <property type="component" value="Unassembled WGS sequence"/>
</dbReference>
<dbReference type="SUPFAM" id="SSF55486">
    <property type="entry name" value="Metalloproteases ('zincins'), catalytic domain"/>
    <property type="match status" value="1"/>
</dbReference>
<dbReference type="PANTHER" id="PTHR43660">
    <property type="entry name" value="DIPEPTIDYL CARBOXYPEPTIDASE"/>
    <property type="match status" value="1"/>
</dbReference>
<dbReference type="PANTHER" id="PTHR43660:SF1">
    <property type="entry name" value="DIPEPTIDYL CARBOXYPEPTIDASE"/>
    <property type="match status" value="1"/>
</dbReference>
<keyword evidence="2 7" id="KW-0645">Protease</keyword>
<dbReference type="GO" id="GO:0005829">
    <property type="term" value="C:cytosol"/>
    <property type="evidence" value="ECO:0007669"/>
    <property type="project" value="TreeGrafter"/>
</dbReference>
<evidence type="ECO:0000256" key="2">
    <source>
        <dbReference type="ARBA" id="ARBA00022670"/>
    </source>
</evidence>
<feature type="domain" description="Peptidase M3A/M3B catalytic" evidence="9">
    <location>
        <begin position="241"/>
        <end position="683"/>
    </location>
</feature>
<dbReference type="Gene3D" id="1.10.1370.10">
    <property type="entry name" value="Neurolysin, domain 3"/>
    <property type="match status" value="1"/>
</dbReference>
<evidence type="ECO:0000313" key="11">
    <source>
        <dbReference type="Proteomes" id="UP000243589"/>
    </source>
</evidence>
<dbReference type="Gene3D" id="1.10.1370.40">
    <property type="match status" value="1"/>
</dbReference>
<keyword evidence="3 7" id="KW-0479">Metal-binding</keyword>
<accession>A0A150HA77</accession>
<dbReference type="GO" id="GO:0004180">
    <property type="term" value="F:carboxypeptidase activity"/>
    <property type="evidence" value="ECO:0007669"/>
    <property type="project" value="UniProtKB-KW"/>
</dbReference>
<name>A0A150HA77_9MICO</name>
<evidence type="ECO:0000256" key="1">
    <source>
        <dbReference type="ARBA" id="ARBA00006040"/>
    </source>
</evidence>
<feature type="compositionally biased region" description="Low complexity" evidence="8">
    <location>
        <begin position="713"/>
        <end position="724"/>
    </location>
</feature>
<dbReference type="InterPro" id="IPR045090">
    <property type="entry name" value="Pept_M3A_M3B"/>
</dbReference>
<evidence type="ECO:0000256" key="5">
    <source>
        <dbReference type="ARBA" id="ARBA00022833"/>
    </source>
</evidence>
<dbReference type="EMBL" id="LQQC01000007">
    <property type="protein sequence ID" value="KXZ58999.1"/>
    <property type="molecule type" value="Genomic_DNA"/>
</dbReference>
<organism evidence="10 11">
    <name type="scientific">Brevibacterium ravenspurgense</name>
    <dbReference type="NCBI Taxonomy" id="479117"/>
    <lineage>
        <taxon>Bacteria</taxon>
        <taxon>Bacillati</taxon>
        <taxon>Actinomycetota</taxon>
        <taxon>Actinomycetes</taxon>
        <taxon>Micrococcales</taxon>
        <taxon>Brevibacteriaceae</taxon>
        <taxon>Brevibacterium</taxon>
    </lineage>
</organism>
<protein>
    <submittedName>
        <fullName evidence="10">Peptidyl-dipeptidase dcp</fullName>
        <ecNumber evidence="10">3.4.15.5</ecNumber>
    </submittedName>
</protein>
<dbReference type="GO" id="GO:0006508">
    <property type="term" value="P:proteolysis"/>
    <property type="evidence" value="ECO:0007669"/>
    <property type="project" value="UniProtKB-KW"/>
</dbReference>
<dbReference type="Gene3D" id="3.40.390.10">
    <property type="entry name" value="Collagenase (Catalytic Domain)"/>
    <property type="match status" value="1"/>
</dbReference>
<evidence type="ECO:0000256" key="7">
    <source>
        <dbReference type="RuleBase" id="RU003435"/>
    </source>
</evidence>
<keyword evidence="10" id="KW-0121">Carboxypeptidase</keyword>
<gene>
    <name evidence="10" type="primary">dcp</name>
    <name evidence="10" type="ORF">Bravens_00551</name>
</gene>
<dbReference type="Pfam" id="PF01432">
    <property type="entry name" value="Peptidase_M3"/>
    <property type="match status" value="1"/>
</dbReference>
<evidence type="ECO:0000256" key="4">
    <source>
        <dbReference type="ARBA" id="ARBA00022801"/>
    </source>
</evidence>
<feature type="region of interest" description="Disordered" evidence="8">
    <location>
        <begin position="685"/>
        <end position="734"/>
    </location>
</feature>
<keyword evidence="5 7" id="KW-0862">Zinc</keyword>
<dbReference type="InterPro" id="IPR034005">
    <property type="entry name" value="M3A_DCP"/>
</dbReference>